<accession>A0A4U6RVT9</accession>
<sequence length="246" mass="26708">MARARSPEYPAISLKEAVERVKMIYDKDYQNRLPKAVLAEHMGYKGLSGASLPVLSALTKFGLIEGRGDETRVSDLAVSIIAHPPGAPDRMAALVQAAKNADLFAELDTRFPDGKASDQAIRSYLLTNKFIPSAADAAIRAYRDTKTFVDSESGGYSGGQPAEPTIMTPASEPKTQHLGAPYLPPDDHFPGGHQVRRQEVITLDEGDVVLSFPADLSPESFDDLKAHLDLFIKKMQRRASTTGKNA</sequence>
<protein>
    <recommendedName>
        <fullName evidence="4">DUF5343 domain-containing protein</fullName>
    </recommendedName>
</protein>
<dbReference type="Proteomes" id="UP000305095">
    <property type="component" value="Unassembled WGS sequence"/>
</dbReference>
<dbReference type="AlphaFoldDB" id="A0A4U6RVT9"/>
<proteinExistence type="predicted"/>
<gene>
    <name evidence="2" type="ORF">FDV58_21765</name>
</gene>
<dbReference type="RefSeq" id="WP_137480064.1">
    <property type="nucleotide sequence ID" value="NZ_SZZP01000013.1"/>
</dbReference>
<organism evidence="2 3">
    <name type="scientific">Bradyrhizobium elkanii</name>
    <dbReference type="NCBI Taxonomy" id="29448"/>
    <lineage>
        <taxon>Bacteria</taxon>
        <taxon>Pseudomonadati</taxon>
        <taxon>Pseudomonadota</taxon>
        <taxon>Alphaproteobacteria</taxon>
        <taxon>Hyphomicrobiales</taxon>
        <taxon>Nitrobacteraceae</taxon>
        <taxon>Bradyrhizobium</taxon>
    </lineage>
</organism>
<comment type="caution">
    <text evidence="2">The sequence shown here is derived from an EMBL/GenBank/DDBJ whole genome shotgun (WGS) entry which is preliminary data.</text>
</comment>
<evidence type="ECO:0000313" key="2">
    <source>
        <dbReference type="EMBL" id="TKV79267.1"/>
    </source>
</evidence>
<name>A0A4U6RVT9_BRAEL</name>
<evidence type="ECO:0008006" key="4">
    <source>
        <dbReference type="Google" id="ProtNLM"/>
    </source>
</evidence>
<evidence type="ECO:0000313" key="3">
    <source>
        <dbReference type="Proteomes" id="UP000305095"/>
    </source>
</evidence>
<dbReference type="EMBL" id="SZZP01000013">
    <property type="protein sequence ID" value="TKV79267.1"/>
    <property type="molecule type" value="Genomic_DNA"/>
</dbReference>
<evidence type="ECO:0000256" key="1">
    <source>
        <dbReference type="SAM" id="MobiDB-lite"/>
    </source>
</evidence>
<reference evidence="2 3" key="1">
    <citation type="submission" date="2019-05" db="EMBL/GenBank/DDBJ databases">
        <title>Draft Genome of Bradyrhizobium elkanii strain SEMIA 938, Used in Commercial Inoculants for Lupinus spp. in Brazil.</title>
        <authorList>
            <person name="Hungria M."/>
            <person name="Delamuta J.R.M."/>
            <person name="Ribeiro R.A."/>
            <person name="Nogueira M.A."/>
        </authorList>
    </citation>
    <scope>NUCLEOTIDE SEQUENCE [LARGE SCALE GENOMIC DNA]</scope>
    <source>
        <strain evidence="2 3">Semia 938</strain>
    </source>
</reference>
<feature type="region of interest" description="Disordered" evidence="1">
    <location>
        <begin position="150"/>
        <end position="178"/>
    </location>
</feature>